<feature type="region of interest" description="Disordered" evidence="1">
    <location>
        <begin position="116"/>
        <end position="144"/>
    </location>
</feature>
<evidence type="ECO:0000256" key="2">
    <source>
        <dbReference type="SAM" id="Phobius"/>
    </source>
</evidence>
<evidence type="ECO:0000313" key="3">
    <source>
        <dbReference type="EMBL" id="KAF6075115.1"/>
    </source>
</evidence>
<proteinExistence type="predicted"/>
<keyword evidence="2" id="KW-0472">Membrane</keyword>
<keyword evidence="2" id="KW-0812">Transmembrane</keyword>
<evidence type="ECO:0000256" key="1">
    <source>
        <dbReference type="SAM" id="MobiDB-lite"/>
    </source>
</evidence>
<gene>
    <name evidence="3" type="ORF">HJG60_009512</name>
</gene>
<keyword evidence="2" id="KW-1133">Transmembrane helix</keyword>
<dbReference type="AlphaFoldDB" id="A0A834D906"/>
<feature type="transmembrane region" description="Helical" evidence="2">
    <location>
        <begin position="87"/>
        <end position="106"/>
    </location>
</feature>
<evidence type="ECO:0000313" key="4">
    <source>
        <dbReference type="Proteomes" id="UP000664940"/>
    </source>
</evidence>
<reference evidence="3 4" key="1">
    <citation type="journal article" date="2020" name="Nature">
        <title>Six reference-quality genomes reveal evolution of bat adaptations.</title>
        <authorList>
            <person name="Jebb D."/>
            <person name="Huang Z."/>
            <person name="Pippel M."/>
            <person name="Hughes G.M."/>
            <person name="Lavrichenko K."/>
            <person name="Devanna P."/>
            <person name="Winkler S."/>
            <person name="Jermiin L.S."/>
            <person name="Skirmuntt E.C."/>
            <person name="Katzourakis A."/>
            <person name="Burkitt-Gray L."/>
            <person name="Ray D.A."/>
            <person name="Sullivan K.A.M."/>
            <person name="Roscito J.G."/>
            <person name="Kirilenko B.M."/>
            <person name="Davalos L.M."/>
            <person name="Corthals A.P."/>
            <person name="Power M.L."/>
            <person name="Jones G."/>
            <person name="Ransome R.D."/>
            <person name="Dechmann D.K.N."/>
            <person name="Locatelli A.G."/>
            <person name="Puechmaille S.J."/>
            <person name="Fedrigo O."/>
            <person name="Jarvis E.D."/>
            <person name="Hiller M."/>
            <person name="Vernes S.C."/>
            <person name="Myers E.W."/>
            <person name="Teeling E.C."/>
        </authorList>
    </citation>
    <scope>NUCLEOTIDE SEQUENCE [LARGE SCALE GENOMIC DNA]</scope>
    <source>
        <strain evidence="3">Bat1K_MPI-CBG_1</strain>
    </source>
</reference>
<protein>
    <submittedName>
        <fullName evidence="3">Uncharacterized protein</fullName>
    </submittedName>
</protein>
<dbReference type="EMBL" id="JABVXQ010000015">
    <property type="protein sequence ID" value="KAF6075115.1"/>
    <property type="molecule type" value="Genomic_DNA"/>
</dbReference>
<sequence length="172" mass="19376">MLVIEKKGCPSPGTSHPWGFYFDSLKILTHHLIVQSLLFQLITSEEGGRGYPSLGKYLLVFWDLLFLLDKQCVRVAIVMFLHGPADWPSLGFFFLFFLKIFILSIFRERGREGESEGEKHQLVASHTPRNGDLARNPGVCPDQKLNRRPFVPVCEATPNPLSHTSQGSHGIS</sequence>
<organism evidence="3 4">
    <name type="scientific">Phyllostomus discolor</name>
    <name type="common">pale spear-nosed bat</name>
    <dbReference type="NCBI Taxonomy" id="89673"/>
    <lineage>
        <taxon>Eukaryota</taxon>
        <taxon>Metazoa</taxon>
        <taxon>Chordata</taxon>
        <taxon>Craniata</taxon>
        <taxon>Vertebrata</taxon>
        <taxon>Euteleostomi</taxon>
        <taxon>Mammalia</taxon>
        <taxon>Eutheria</taxon>
        <taxon>Laurasiatheria</taxon>
        <taxon>Chiroptera</taxon>
        <taxon>Yangochiroptera</taxon>
        <taxon>Phyllostomidae</taxon>
        <taxon>Phyllostominae</taxon>
        <taxon>Phyllostomus</taxon>
    </lineage>
</organism>
<dbReference type="Proteomes" id="UP000664940">
    <property type="component" value="Unassembled WGS sequence"/>
</dbReference>
<accession>A0A834D906</accession>
<name>A0A834D906_9CHIR</name>
<comment type="caution">
    <text evidence="3">The sequence shown here is derived from an EMBL/GenBank/DDBJ whole genome shotgun (WGS) entry which is preliminary data.</text>
</comment>